<dbReference type="Proteomes" id="UP000199690">
    <property type="component" value="Unassembled WGS sequence"/>
</dbReference>
<reference evidence="4 5" key="1">
    <citation type="submission" date="2016-10" db="EMBL/GenBank/DDBJ databases">
        <authorList>
            <person name="Varghese N."/>
            <person name="Submissions S."/>
        </authorList>
    </citation>
    <scope>NUCLEOTIDE SEQUENCE [LARGE SCALE GENOMIC DNA]</scope>
    <source>
        <strain evidence="5">ATCC 20501</strain>
        <strain evidence="3 4">CGMCC 4.3529</strain>
    </source>
</reference>
<reference evidence="2" key="2">
    <citation type="submission" date="2016-10" db="EMBL/GenBank/DDBJ databases">
        <authorList>
            <person name="de Groot N.N."/>
        </authorList>
    </citation>
    <scope>NUCLEOTIDE SEQUENCE [LARGE SCALE GENOMIC DNA]</scope>
    <source>
        <strain evidence="2">ATCC 20501</strain>
    </source>
</reference>
<keyword evidence="1" id="KW-0472">Membrane</keyword>
<sequence>MCAVGHETLLRVTTPEPWPADGPKFSAEELERAEPRGVVHKPWRAAVAGIELVLVVALVVAGWWAWQQGTVPIQLPGPHGAIDVVTRSIGSWQASALGAMTLAGLLLLDGIRQVALAVRARRR</sequence>
<keyword evidence="1" id="KW-1133">Transmembrane helix</keyword>
<evidence type="ECO:0000313" key="3">
    <source>
        <dbReference type="EMBL" id="SFD88388.1"/>
    </source>
</evidence>
<gene>
    <name evidence="2" type="ORF">SAMN02982929_05121</name>
    <name evidence="3" type="ORF">SAMN05216506_10794</name>
</gene>
<accession>A0A1H6DYT4</accession>
<feature type="transmembrane region" description="Helical" evidence="1">
    <location>
        <begin position="96"/>
        <end position="118"/>
    </location>
</feature>
<accession>A0A1I1W1Z2</accession>
<dbReference type="EMBL" id="FNVB01000008">
    <property type="protein sequence ID" value="SEG89973.1"/>
    <property type="molecule type" value="Genomic_DNA"/>
</dbReference>
<evidence type="ECO:0000313" key="5">
    <source>
        <dbReference type="Proteomes" id="UP000236729"/>
    </source>
</evidence>
<protein>
    <submittedName>
        <fullName evidence="2">Uncharacterized protein</fullName>
    </submittedName>
</protein>
<evidence type="ECO:0000313" key="4">
    <source>
        <dbReference type="Proteomes" id="UP000199690"/>
    </source>
</evidence>
<name>A0A1H6DYT4_9PSEU</name>
<evidence type="ECO:0000256" key="1">
    <source>
        <dbReference type="SAM" id="Phobius"/>
    </source>
</evidence>
<evidence type="ECO:0000313" key="2">
    <source>
        <dbReference type="EMBL" id="SEG89973.1"/>
    </source>
</evidence>
<feature type="transmembrane region" description="Helical" evidence="1">
    <location>
        <begin position="45"/>
        <end position="66"/>
    </location>
</feature>
<dbReference type="Proteomes" id="UP000236729">
    <property type="component" value="Unassembled WGS sequence"/>
</dbReference>
<organism evidence="2 5">
    <name type="scientific">Saccharopolyspora kobensis</name>
    <dbReference type="NCBI Taxonomy" id="146035"/>
    <lineage>
        <taxon>Bacteria</taxon>
        <taxon>Bacillati</taxon>
        <taxon>Actinomycetota</taxon>
        <taxon>Actinomycetes</taxon>
        <taxon>Pseudonocardiales</taxon>
        <taxon>Pseudonocardiaceae</taxon>
        <taxon>Saccharopolyspora</taxon>
    </lineage>
</organism>
<keyword evidence="1" id="KW-0812">Transmembrane</keyword>
<dbReference type="AlphaFoldDB" id="A0A1H6DYT4"/>
<dbReference type="EMBL" id="FOME01000007">
    <property type="protein sequence ID" value="SFD88388.1"/>
    <property type="molecule type" value="Genomic_DNA"/>
</dbReference>
<keyword evidence="4" id="KW-1185">Reference proteome</keyword>
<proteinExistence type="predicted"/>